<gene>
    <name evidence="2" type="ORF">A2290_08715</name>
</gene>
<dbReference type="Proteomes" id="UP000177905">
    <property type="component" value="Unassembled WGS sequence"/>
</dbReference>
<evidence type="ECO:0000313" key="3">
    <source>
        <dbReference type="Proteomes" id="UP000177905"/>
    </source>
</evidence>
<proteinExistence type="predicted"/>
<name>A0A1F4S2V5_UNCSA</name>
<comment type="caution">
    <text evidence="2">The sequence shown here is derived from an EMBL/GenBank/DDBJ whole genome shotgun (WGS) entry which is preliminary data.</text>
</comment>
<accession>A0A1F4S2V5</accession>
<dbReference type="PROSITE" id="PS51272">
    <property type="entry name" value="SLH"/>
    <property type="match status" value="1"/>
</dbReference>
<feature type="domain" description="SLH" evidence="1">
    <location>
        <begin position="511"/>
        <end position="565"/>
    </location>
</feature>
<dbReference type="EMBL" id="MEUA01000031">
    <property type="protein sequence ID" value="OGC14762.1"/>
    <property type="molecule type" value="Genomic_DNA"/>
</dbReference>
<dbReference type="AlphaFoldDB" id="A0A1F4S2V5"/>
<dbReference type="Gene3D" id="2.40.160.60">
    <property type="entry name" value="Outer membrane protein transport protein (OMPP1/FadL/TodX)"/>
    <property type="match status" value="1"/>
</dbReference>
<dbReference type="Pfam" id="PF00395">
    <property type="entry name" value="SLH"/>
    <property type="match status" value="1"/>
</dbReference>
<sequence length="565" mass="61636">MKKIFLTIIITLFLGATANCLTLLELGDQVFDTNLGSRPLSMGGAFVAVANDPNASFYNPGGLPWAKGISLNGKDFNNLSVSQAYPTGFGSTLGIAYIRSNIKNLIIDNNSAGDFSSSVIVFSAGSKLSALPFISKIPNSENIGIGFNFKSILSQITTGTFEITGTIDKITQGWELDAGLLTKTLPWLSFGITAQNIMPKGSNVNNGGVINWNTAGYGAVPAILKSGVSAQIIGPESPINSEQNKLILNTDMQSQQLSQSVTTIGLEWIFNNYLAFRCGIVTKPAPSDTGSFGIGFNTPEWGLDIASYYDFLSSSRAYTFSMLYNPQTWTFKPKSSDNNIKPEGKKASVIKLAVPKEFTTYNENIVVSGEAQNGTIVLINNQPIILDKNNKFEVVLPLSIGKNFIAIEASLNDLKENLDLKILRKAKIKIAEEGKIENDLKSAKTEEAKEFAKKEMTQFKIRKEKLEALITIGVIDVAPQEEFAFDKPISRGEFASWVVKSFNIPLANSTDSNLFSDVPSTYPFAPYIITLVDKKIMSGEGGYFYPEKTITKTEAEKIIKKIKNI</sequence>
<dbReference type="Gene3D" id="2.60.40.10">
    <property type="entry name" value="Immunoglobulins"/>
    <property type="match status" value="1"/>
</dbReference>
<protein>
    <recommendedName>
        <fullName evidence="1">SLH domain-containing protein</fullName>
    </recommendedName>
</protein>
<organism evidence="2 3">
    <name type="scientific">candidate division WOR-1 bacterium RIFOXYB2_FULL_36_35</name>
    <dbReference type="NCBI Taxonomy" id="1802578"/>
    <lineage>
        <taxon>Bacteria</taxon>
        <taxon>Bacillati</taxon>
        <taxon>Saganbacteria</taxon>
    </lineage>
</organism>
<dbReference type="InterPro" id="IPR013783">
    <property type="entry name" value="Ig-like_fold"/>
</dbReference>
<evidence type="ECO:0000259" key="1">
    <source>
        <dbReference type="PROSITE" id="PS51272"/>
    </source>
</evidence>
<dbReference type="InterPro" id="IPR001119">
    <property type="entry name" value="SLH_dom"/>
</dbReference>
<evidence type="ECO:0000313" key="2">
    <source>
        <dbReference type="EMBL" id="OGC14762.1"/>
    </source>
</evidence>
<reference evidence="2 3" key="1">
    <citation type="journal article" date="2016" name="Nat. Commun.">
        <title>Thousands of microbial genomes shed light on interconnected biogeochemical processes in an aquifer system.</title>
        <authorList>
            <person name="Anantharaman K."/>
            <person name="Brown C.T."/>
            <person name="Hug L.A."/>
            <person name="Sharon I."/>
            <person name="Castelle C.J."/>
            <person name="Probst A.J."/>
            <person name="Thomas B.C."/>
            <person name="Singh A."/>
            <person name="Wilkins M.J."/>
            <person name="Karaoz U."/>
            <person name="Brodie E.L."/>
            <person name="Williams K.H."/>
            <person name="Hubbard S.S."/>
            <person name="Banfield J.F."/>
        </authorList>
    </citation>
    <scope>NUCLEOTIDE SEQUENCE [LARGE SCALE GENOMIC DNA]</scope>
</reference>